<dbReference type="CDD" id="cd15859">
    <property type="entry name" value="SNARE_SYN8"/>
    <property type="match status" value="1"/>
</dbReference>
<dbReference type="SMART" id="SM00397">
    <property type="entry name" value="t_SNARE"/>
    <property type="match status" value="1"/>
</dbReference>
<proteinExistence type="predicted"/>
<reference evidence="4" key="1">
    <citation type="journal article" date="2014" name="Genome Biol. Evol.">
        <title>Gene Loss Rather Than Gene Gain Is Associated with a Host Jump from Monocots to Dicots in the Smut Fungus Melanopsichium pennsylvanicum.</title>
        <authorList>
            <person name="Sharma R."/>
            <person name="Mishra B."/>
            <person name="Runge F."/>
            <person name="Thines M."/>
        </authorList>
    </citation>
    <scope>NUCLEOTIDE SEQUENCE</scope>
    <source>
        <strain evidence="4">4</strain>
    </source>
</reference>
<feature type="domain" description="T-SNARE coiled-coil homology" evidence="3">
    <location>
        <begin position="55"/>
        <end position="117"/>
    </location>
</feature>
<dbReference type="PROSITE" id="PS50192">
    <property type="entry name" value="T_SNARE"/>
    <property type="match status" value="1"/>
</dbReference>
<keyword evidence="2" id="KW-0812">Transmembrane</keyword>
<evidence type="ECO:0000259" key="3">
    <source>
        <dbReference type="PROSITE" id="PS50192"/>
    </source>
</evidence>
<evidence type="ECO:0000256" key="2">
    <source>
        <dbReference type="SAM" id="Phobius"/>
    </source>
</evidence>
<feature type="region of interest" description="Disordered" evidence="1">
    <location>
        <begin position="1"/>
        <end position="48"/>
    </location>
</feature>
<evidence type="ECO:0000313" key="4">
    <source>
        <dbReference type="EMBL" id="CDI52802.1"/>
    </source>
</evidence>
<keyword evidence="2" id="KW-1133">Transmembrane helix</keyword>
<dbReference type="SUPFAM" id="SSF58038">
    <property type="entry name" value="SNARE fusion complex"/>
    <property type="match status" value="1"/>
</dbReference>
<protein>
    <submittedName>
        <fullName evidence="4">Syntaxin-like protein</fullName>
    </submittedName>
</protein>
<feature type="transmembrane region" description="Helical" evidence="2">
    <location>
        <begin position="126"/>
        <end position="144"/>
    </location>
</feature>
<dbReference type="InterPro" id="IPR000727">
    <property type="entry name" value="T_SNARE_dom"/>
</dbReference>
<organism evidence="4">
    <name type="scientific">Melanopsichium pennsylvanicum 4</name>
    <dbReference type="NCBI Taxonomy" id="1398559"/>
    <lineage>
        <taxon>Eukaryota</taxon>
        <taxon>Fungi</taxon>
        <taxon>Dikarya</taxon>
        <taxon>Basidiomycota</taxon>
        <taxon>Ustilaginomycotina</taxon>
        <taxon>Ustilaginomycetes</taxon>
        <taxon>Ustilaginales</taxon>
        <taxon>Ustilaginaceae</taxon>
        <taxon>Melanopsichium</taxon>
    </lineage>
</organism>
<name>A0A077R1Q3_9BASI</name>
<dbReference type="AlphaFoldDB" id="A0A077R1Q3"/>
<accession>A0A077R1Q3</accession>
<evidence type="ECO:0000256" key="1">
    <source>
        <dbReference type="SAM" id="MobiDB-lite"/>
    </source>
</evidence>
<sequence>MSSLGPLAPNHNPFADDNDEENPTKPASSLGGEADQLKTFHDAGTSNNDLAGLQQQYWNNQDQHLDTLSASLNRQHELSLQLNEELDLHHELLEEFDRDADGTGLRLGGASSQLDRLRNSLKDHGMIYVLGALIILLIILIARFK</sequence>
<keyword evidence="2" id="KW-0472">Membrane</keyword>
<dbReference type="EMBL" id="HG529550">
    <property type="protein sequence ID" value="CDI52802.1"/>
    <property type="molecule type" value="Genomic_DNA"/>
</dbReference>
<dbReference type="Gene3D" id="1.20.5.110">
    <property type="match status" value="1"/>
</dbReference>